<gene>
    <name evidence="5" type="ORF">PAMC26577_38425</name>
</gene>
<proteinExistence type="predicted"/>
<accession>A0A242M666</accession>
<keyword evidence="3" id="KW-0804">Transcription</keyword>
<dbReference type="CDD" id="cd07377">
    <property type="entry name" value="WHTH_GntR"/>
    <property type="match status" value="1"/>
</dbReference>
<sequence>MVSAYERKQTAVAPLVLESPLGPHFLRNMNSTSEDRWRDLRPDPDSDTPLYLQLARKLGNAIHDNRWNAGEALPSERVLSEALGVSRITSRKAIALLVEQGLIRRTQGAGSFITPRYEDPLSRLSSFSEMLRRRGFTPGSQWLSRAIEPANRDEVIQLGLSPAAAVARLRRLRTADGIVMAVENSTFPAALIPDPDAIGDSLYSFLEQRNLSIVRALQHFRAVNASDEIATQMGIAPHDALLLITRVGYTADQRPIELTDTYCRNDYYDFVAELRK</sequence>
<dbReference type="InterPro" id="IPR036390">
    <property type="entry name" value="WH_DNA-bd_sf"/>
</dbReference>
<keyword evidence="1" id="KW-0805">Transcription regulation</keyword>
<evidence type="ECO:0000256" key="2">
    <source>
        <dbReference type="ARBA" id="ARBA00023125"/>
    </source>
</evidence>
<dbReference type="EMBL" id="NBTZ01000164">
    <property type="protein sequence ID" value="OTP66115.1"/>
    <property type="molecule type" value="Genomic_DNA"/>
</dbReference>
<dbReference type="InterPro" id="IPR050679">
    <property type="entry name" value="Bact_HTH_transcr_reg"/>
</dbReference>
<dbReference type="Pfam" id="PF07702">
    <property type="entry name" value="UTRA"/>
    <property type="match status" value="1"/>
</dbReference>
<dbReference type="InterPro" id="IPR036388">
    <property type="entry name" value="WH-like_DNA-bd_sf"/>
</dbReference>
<comment type="caution">
    <text evidence="5">The sequence shown here is derived from an EMBL/GenBank/DDBJ whole genome shotgun (WGS) entry which is preliminary data.</text>
</comment>
<dbReference type="PRINTS" id="PR00035">
    <property type="entry name" value="HTHGNTR"/>
</dbReference>
<dbReference type="Gene3D" id="1.10.10.10">
    <property type="entry name" value="Winged helix-like DNA-binding domain superfamily/Winged helix DNA-binding domain"/>
    <property type="match status" value="1"/>
</dbReference>
<dbReference type="InterPro" id="IPR028978">
    <property type="entry name" value="Chorismate_lyase_/UTRA_dom_sf"/>
</dbReference>
<dbReference type="SMART" id="SM00866">
    <property type="entry name" value="UTRA"/>
    <property type="match status" value="1"/>
</dbReference>
<keyword evidence="2" id="KW-0238">DNA-binding</keyword>
<dbReference type="GO" id="GO:0003700">
    <property type="term" value="F:DNA-binding transcription factor activity"/>
    <property type="evidence" value="ECO:0007669"/>
    <property type="project" value="InterPro"/>
</dbReference>
<dbReference type="SUPFAM" id="SSF64288">
    <property type="entry name" value="Chorismate lyase-like"/>
    <property type="match status" value="1"/>
</dbReference>
<dbReference type="AlphaFoldDB" id="A0A242M666"/>
<organism evidence="5 6">
    <name type="scientific">Caballeronia sordidicola</name>
    <name type="common">Burkholderia sordidicola</name>
    <dbReference type="NCBI Taxonomy" id="196367"/>
    <lineage>
        <taxon>Bacteria</taxon>
        <taxon>Pseudomonadati</taxon>
        <taxon>Pseudomonadota</taxon>
        <taxon>Betaproteobacteria</taxon>
        <taxon>Burkholderiales</taxon>
        <taxon>Burkholderiaceae</taxon>
        <taxon>Caballeronia</taxon>
    </lineage>
</organism>
<feature type="domain" description="HTH gntR-type" evidence="4">
    <location>
        <begin position="48"/>
        <end position="116"/>
    </location>
</feature>
<dbReference type="Proteomes" id="UP000195221">
    <property type="component" value="Unassembled WGS sequence"/>
</dbReference>
<dbReference type="PROSITE" id="PS50949">
    <property type="entry name" value="HTH_GNTR"/>
    <property type="match status" value="1"/>
</dbReference>
<name>A0A242M666_CABSO</name>
<evidence type="ECO:0000259" key="4">
    <source>
        <dbReference type="PROSITE" id="PS50949"/>
    </source>
</evidence>
<evidence type="ECO:0000313" key="5">
    <source>
        <dbReference type="EMBL" id="OTP66115.1"/>
    </source>
</evidence>
<dbReference type="PANTHER" id="PTHR44846:SF1">
    <property type="entry name" value="MANNOSYL-D-GLYCERATE TRANSPORT_METABOLISM SYSTEM REPRESSOR MNGR-RELATED"/>
    <property type="match status" value="1"/>
</dbReference>
<dbReference type="Pfam" id="PF00392">
    <property type="entry name" value="GntR"/>
    <property type="match status" value="1"/>
</dbReference>
<dbReference type="Gene3D" id="3.40.1410.10">
    <property type="entry name" value="Chorismate lyase-like"/>
    <property type="match status" value="1"/>
</dbReference>
<evidence type="ECO:0000313" key="6">
    <source>
        <dbReference type="Proteomes" id="UP000195221"/>
    </source>
</evidence>
<dbReference type="InterPro" id="IPR000524">
    <property type="entry name" value="Tscrpt_reg_HTH_GntR"/>
</dbReference>
<protein>
    <submittedName>
        <fullName evidence="5">Putative transcriptional regulator of N-Acetylglucosamine utilization, GntR family</fullName>
    </submittedName>
</protein>
<reference evidence="5 6" key="1">
    <citation type="submission" date="2017-03" db="EMBL/GenBank/DDBJ databases">
        <title>Genome analysis of strain PAMC 26577.</title>
        <authorList>
            <person name="Oh H.-M."/>
            <person name="Yang J.-A."/>
        </authorList>
    </citation>
    <scope>NUCLEOTIDE SEQUENCE [LARGE SCALE GENOMIC DNA]</scope>
    <source>
        <strain evidence="5 6">PAMC 26577</strain>
    </source>
</reference>
<dbReference type="GO" id="GO:0003677">
    <property type="term" value="F:DNA binding"/>
    <property type="evidence" value="ECO:0007669"/>
    <property type="project" value="UniProtKB-KW"/>
</dbReference>
<evidence type="ECO:0000256" key="3">
    <source>
        <dbReference type="ARBA" id="ARBA00023163"/>
    </source>
</evidence>
<dbReference type="GO" id="GO:0045892">
    <property type="term" value="P:negative regulation of DNA-templated transcription"/>
    <property type="evidence" value="ECO:0007669"/>
    <property type="project" value="TreeGrafter"/>
</dbReference>
<dbReference type="SUPFAM" id="SSF46785">
    <property type="entry name" value="Winged helix' DNA-binding domain"/>
    <property type="match status" value="1"/>
</dbReference>
<dbReference type="InterPro" id="IPR011663">
    <property type="entry name" value="UTRA"/>
</dbReference>
<dbReference type="SMART" id="SM00345">
    <property type="entry name" value="HTH_GNTR"/>
    <property type="match status" value="1"/>
</dbReference>
<evidence type="ECO:0000256" key="1">
    <source>
        <dbReference type="ARBA" id="ARBA00023015"/>
    </source>
</evidence>
<dbReference type="PANTHER" id="PTHR44846">
    <property type="entry name" value="MANNOSYL-D-GLYCERATE TRANSPORT/METABOLISM SYSTEM REPRESSOR MNGR-RELATED"/>
    <property type="match status" value="1"/>
</dbReference>